<dbReference type="EMBL" id="JAFEUP010000003">
    <property type="protein sequence ID" value="MBM7061538.1"/>
    <property type="molecule type" value="Genomic_DNA"/>
</dbReference>
<dbReference type="SUPFAM" id="SSF53850">
    <property type="entry name" value="Periplasmic binding protein-like II"/>
    <property type="match status" value="1"/>
</dbReference>
<dbReference type="Proteomes" id="UP000717995">
    <property type="component" value="Unassembled WGS sequence"/>
</dbReference>
<evidence type="ECO:0000313" key="8">
    <source>
        <dbReference type="Proteomes" id="UP000717995"/>
    </source>
</evidence>
<feature type="chain" id="PRO_5047447133" evidence="5">
    <location>
        <begin position="24"/>
        <end position="533"/>
    </location>
</feature>
<name>A0ABS2IH95_9GAMM</name>
<evidence type="ECO:0000256" key="3">
    <source>
        <dbReference type="ARBA" id="ARBA00022856"/>
    </source>
</evidence>
<keyword evidence="2 5" id="KW-0732">Signal</keyword>
<dbReference type="InterPro" id="IPR039424">
    <property type="entry name" value="SBP_5"/>
</dbReference>
<proteinExistence type="inferred from homology"/>
<evidence type="ECO:0000259" key="6">
    <source>
        <dbReference type="Pfam" id="PF00496"/>
    </source>
</evidence>
<dbReference type="InterPro" id="IPR000914">
    <property type="entry name" value="SBP_5_dom"/>
</dbReference>
<dbReference type="RefSeq" id="WP_205348718.1">
    <property type="nucleotide sequence ID" value="NZ_JAFEUP010000003.1"/>
</dbReference>
<evidence type="ECO:0000256" key="1">
    <source>
        <dbReference type="ARBA" id="ARBA00005695"/>
    </source>
</evidence>
<feature type="signal peptide" evidence="5">
    <location>
        <begin position="1"/>
        <end position="23"/>
    </location>
</feature>
<dbReference type="InterPro" id="IPR030678">
    <property type="entry name" value="Peptide/Ni-bd"/>
</dbReference>
<evidence type="ECO:0000256" key="5">
    <source>
        <dbReference type="SAM" id="SignalP"/>
    </source>
</evidence>
<dbReference type="Pfam" id="PF00496">
    <property type="entry name" value="SBP_bac_5"/>
    <property type="match status" value="1"/>
</dbReference>
<dbReference type="PANTHER" id="PTHR30290:SF38">
    <property type="entry name" value="D,D-DIPEPTIDE-BINDING PERIPLASMIC PROTEIN DDPA-RELATED"/>
    <property type="match status" value="1"/>
</dbReference>
<reference evidence="7 8" key="1">
    <citation type="submission" date="2021-02" db="EMBL/GenBank/DDBJ databases">
        <authorList>
            <person name="Lee D.-H."/>
        </authorList>
    </citation>
    <scope>NUCLEOTIDE SEQUENCE [LARGE SCALE GENOMIC DNA]</scope>
    <source>
        <strain evidence="7 8">UL073</strain>
    </source>
</reference>
<keyword evidence="3" id="KW-0571">Peptide transport</keyword>
<evidence type="ECO:0000256" key="2">
    <source>
        <dbReference type="ARBA" id="ARBA00022729"/>
    </source>
</evidence>
<protein>
    <submittedName>
        <fullName evidence="7">ABC transporter substrate-binding protein</fullName>
    </submittedName>
</protein>
<comment type="caution">
    <text evidence="7">The sequence shown here is derived from an EMBL/GenBank/DDBJ whole genome shotgun (WGS) entry which is preliminary data.</text>
</comment>
<dbReference type="Gene3D" id="3.10.105.10">
    <property type="entry name" value="Dipeptide-binding Protein, Domain 3"/>
    <property type="match status" value="1"/>
</dbReference>
<dbReference type="PANTHER" id="PTHR30290">
    <property type="entry name" value="PERIPLASMIC BINDING COMPONENT OF ABC TRANSPORTER"/>
    <property type="match status" value="1"/>
</dbReference>
<keyword evidence="4" id="KW-0813">Transport</keyword>
<evidence type="ECO:0000313" key="7">
    <source>
        <dbReference type="EMBL" id="MBM7061538.1"/>
    </source>
</evidence>
<dbReference type="Gene3D" id="3.90.76.10">
    <property type="entry name" value="Dipeptide-binding Protein, Domain 1"/>
    <property type="match status" value="1"/>
</dbReference>
<organism evidence="7 8">
    <name type="scientific">Zestomonas insulae</name>
    <dbReference type="NCBI Taxonomy" id="2809017"/>
    <lineage>
        <taxon>Bacteria</taxon>
        <taxon>Pseudomonadati</taxon>
        <taxon>Pseudomonadota</taxon>
        <taxon>Gammaproteobacteria</taxon>
        <taxon>Pseudomonadales</taxon>
        <taxon>Pseudomonadaceae</taxon>
        <taxon>Zestomonas</taxon>
    </lineage>
</organism>
<keyword evidence="4" id="KW-0653">Protein transport</keyword>
<feature type="domain" description="Solute-binding protein family 5" evidence="6">
    <location>
        <begin position="71"/>
        <end position="451"/>
    </location>
</feature>
<dbReference type="Gene3D" id="3.40.190.10">
    <property type="entry name" value="Periplasmic binding protein-like II"/>
    <property type="match status" value="1"/>
</dbReference>
<dbReference type="PIRSF" id="PIRSF002741">
    <property type="entry name" value="MppA"/>
    <property type="match status" value="1"/>
</dbReference>
<keyword evidence="8" id="KW-1185">Reference proteome</keyword>
<dbReference type="CDD" id="cd08493">
    <property type="entry name" value="PBP2_DppA_like"/>
    <property type="match status" value="1"/>
</dbReference>
<accession>A0ABS2IH95</accession>
<gene>
    <name evidence="7" type="ORF">JQX08_12570</name>
</gene>
<comment type="similarity">
    <text evidence="1">Belongs to the bacterial solute-binding protein 5 family.</text>
</comment>
<sequence>MPRRPRRILALLPALLLSSQVLAAKDSLVVCTEASPEGFDIVQYTAATTADASSETVYERLVQFAPGTTRLVPALAEGWTVSDDGLSYTFTLRQGVQFHRTAEFTPSRAFDADDVLWSFQRQLDSNHPWHKLSPRGFPYAEAMGMAALIERVEKLDAHQVRFVLKHPEAPFLADLAMGFASIYSAEYAAQLLAAGTPGRLNSHPVGTGPFVFQRYAKDAQVRFAGNPTYWAGAPALKRLIFAITPDPNVRVQKLKAGDCKIAVYPRPTDIPALRDEPQLQVLELDSLLVAYIGLNTRHPPLDDVRVRQALNLAFDKDAYVRAQFGDGGASPAVAPYPPTLWGHDPALKPWPHDPARARQLLKDAGVAAGTKLSIWTRPGGGPTNPNPGIGAQMLQADLKAIGLDAEIRVYEWGELIKRAKQGEHDLIFMGWAGDNGDPDNFLTPNLSCAAAASGENQAGWCDPQFDALIRQARQSRDQQERAALYRQALAIFHDQAPWIPLAHPRQFAALRQGVQGFVLSPLGSNNFARVTLE</sequence>
<evidence type="ECO:0000256" key="4">
    <source>
        <dbReference type="ARBA" id="ARBA00022927"/>
    </source>
</evidence>